<dbReference type="OMA" id="WRCPEEL"/>
<dbReference type="RefSeq" id="XP_006692847.1">
    <property type="nucleotide sequence ID" value="XM_006692784.1"/>
</dbReference>
<accession>G0S526</accession>
<dbReference type="HOGENOM" id="CLU_660561_0_0_1"/>
<sequence>MPSTNVKLPGVHELCLRSPTIVDVDWDAGHENVDSSEYIPGNLNNIIRLPPISTLLRDIPSPKSQGDSPTFSTPSCGSPVPSPYFQSSPFSTWRLDAPRSLSVSEESFWQIPTPAHSKRDLSLLQDEISALARTQNYVLEQQLRDNTDLIIAELESFASNDLSSVAVRTTTPPRTTAIPPSRAAFIPSTSVSKPLPILQTTATPSQPAVGVSALSHSLPSPATRKRNNQPYPFQQEAFVIYHRVDLHMSWDQIRTAFLARWPDRERTVGGLECIYYRTNWHVPVTTADGLLVLVDPAEEGLLGPTSEDSRVQGEGGDGKGEDEEAGVGSGQNYHNSQMGGSSTVGYKYYRGVAYRTMHVPVRQGEVPLMERFPEELVDEANDWLRRDVAREMNGSQPSTRGLLSTIVNAMERMF</sequence>
<evidence type="ECO:0000256" key="1">
    <source>
        <dbReference type="SAM" id="MobiDB-lite"/>
    </source>
</evidence>
<gene>
    <name evidence="2" type="ORF">CTHT_0023840</name>
</gene>
<feature type="compositionally biased region" description="Polar residues" evidence="1">
    <location>
        <begin position="62"/>
        <end position="76"/>
    </location>
</feature>
<organism evidence="3">
    <name type="scientific">Chaetomium thermophilum (strain DSM 1495 / CBS 144.50 / IMI 039719)</name>
    <name type="common">Thermochaetoides thermophila</name>
    <dbReference type="NCBI Taxonomy" id="759272"/>
    <lineage>
        <taxon>Eukaryota</taxon>
        <taxon>Fungi</taxon>
        <taxon>Dikarya</taxon>
        <taxon>Ascomycota</taxon>
        <taxon>Pezizomycotina</taxon>
        <taxon>Sordariomycetes</taxon>
        <taxon>Sordariomycetidae</taxon>
        <taxon>Sordariales</taxon>
        <taxon>Chaetomiaceae</taxon>
        <taxon>Thermochaetoides</taxon>
    </lineage>
</organism>
<name>G0S526_CHATD</name>
<reference evidence="2 3" key="1">
    <citation type="journal article" date="2011" name="Cell">
        <title>Insight into structure and assembly of the nuclear pore complex by utilizing the genome of a eukaryotic thermophile.</title>
        <authorList>
            <person name="Amlacher S."/>
            <person name="Sarges P."/>
            <person name="Flemming D."/>
            <person name="van Noort V."/>
            <person name="Kunze R."/>
            <person name="Devos D.P."/>
            <person name="Arumugam M."/>
            <person name="Bork P."/>
            <person name="Hurt E."/>
        </authorList>
    </citation>
    <scope>NUCLEOTIDE SEQUENCE [LARGE SCALE GENOMIC DNA]</scope>
    <source>
        <strain evidence="3">DSM 1495 / CBS 144.50 / IMI 039719</strain>
    </source>
</reference>
<dbReference type="Proteomes" id="UP000008066">
    <property type="component" value="Unassembled WGS sequence"/>
</dbReference>
<dbReference type="eggNOG" id="ENOG502RJQJ">
    <property type="taxonomic scope" value="Eukaryota"/>
</dbReference>
<dbReference type="GeneID" id="18256422"/>
<dbReference type="AlphaFoldDB" id="G0S526"/>
<feature type="region of interest" description="Disordered" evidence="1">
    <location>
        <begin position="301"/>
        <end position="336"/>
    </location>
</feature>
<dbReference type="KEGG" id="cthr:CTHT_0023840"/>
<feature type="compositionally biased region" description="Basic and acidic residues" evidence="1">
    <location>
        <begin position="307"/>
        <end position="319"/>
    </location>
</feature>
<evidence type="ECO:0000313" key="3">
    <source>
        <dbReference type="Proteomes" id="UP000008066"/>
    </source>
</evidence>
<proteinExistence type="predicted"/>
<protein>
    <submittedName>
        <fullName evidence="2">Uncharacterized protein</fullName>
    </submittedName>
</protein>
<keyword evidence="3" id="KW-1185">Reference proteome</keyword>
<feature type="region of interest" description="Disordered" evidence="1">
    <location>
        <begin position="57"/>
        <end position="80"/>
    </location>
</feature>
<evidence type="ECO:0000313" key="2">
    <source>
        <dbReference type="EMBL" id="EGS20551.1"/>
    </source>
</evidence>
<dbReference type="OrthoDB" id="3921745at2759"/>
<dbReference type="EMBL" id="GL988041">
    <property type="protein sequence ID" value="EGS20551.1"/>
    <property type="molecule type" value="Genomic_DNA"/>
</dbReference>